<sequence length="326" mass="34146">MLVLDAPSLAAALPMDKAIAATMHGFRSNFGENAFDSDEIGHDLVDFRAKQEQFRALGLRLVTLATQNPAGEPPLVRALVVAVDRSSNEIVATLDGPSLTAIAAGARSGLATDLLAEATSSVVALLGPRDISLAQLAAITSVRAISHVSIHGSSPSESNATLAAAKAMANAAYEVRIASTPAEAVADADIVCVATTSSTPLFCDDELKPGVHINAFGSRTPTRREVPSETVCKSIVTVDTRPGAMVEAGDLLIPMEEGLIGHDHIHADLADLLHGRVVGRTSPGQTTLFKSVGVSAQDLMIAELALTRARSLHLGHRLDFDDIHHR</sequence>
<dbReference type="KEGG" id="knv:Pan216_57950"/>
<dbReference type="AlphaFoldDB" id="A0A518BD42"/>
<reference evidence="1 2" key="1">
    <citation type="submission" date="2019-02" db="EMBL/GenBank/DDBJ databases">
        <title>Deep-cultivation of Planctomycetes and their phenomic and genomic characterization uncovers novel biology.</title>
        <authorList>
            <person name="Wiegand S."/>
            <person name="Jogler M."/>
            <person name="Boedeker C."/>
            <person name="Pinto D."/>
            <person name="Vollmers J."/>
            <person name="Rivas-Marin E."/>
            <person name="Kohn T."/>
            <person name="Peeters S.H."/>
            <person name="Heuer A."/>
            <person name="Rast P."/>
            <person name="Oberbeckmann S."/>
            <person name="Bunk B."/>
            <person name="Jeske O."/>
            <person name="Meyerdierks A."/>
            <person name="Storesund J.E."/>
            <person name="Kallscheuer N."/>
            <person name="Luecker S."/>
            <person name="Lage O.M."/>
            <person name="Pohl T."/>
            <person name="Merkel B.J."/>
            <person name="Hornburger P."/>
            <person name="Mueller R.-W."/>
            <person name="Bruemmer F."/>
            <person name="Labrenz M."/>
            <person name="Spormann A.M."/>
            <person name="Op den Camp H."/>
            <person name="Overmann J."/>
            <person name="Amann R."/>
            <person name="Jetten M.S.M."/>
            <person name="Mascher T."/>
            <person name="Medema M.H."/>
            <person name="Devos D.P."/>
            <person name="Kaster A.-K."/>
            <person name="Ovreas L."/>
            <person name="Rohde M."/>
            <person name="Galperin M.Y."/>
            <person name="Jogler C."/>
        </authorList>
    </citation>
    <scope>NUCLEOTIDE SEQUENCE [LARGE SCALE GENOMIC DNA]</scope>
    <source>
        <strain evidence="1 2">Pan216</strain>
    </source>
</reference>
<name>A0A518BD42_9BACT</name>
<dbReference type="Pfam" id="PF02423">
    <property type="entry name" value="OCD_Mu_crystall"/>
    <property type="match status" value="1"/>
</dbReference>
<dbReference type="InterPro" id="IPR036291">
    <property type="entry name" value="NAD(P)-bd_dom_sf"/>
</dbReference>
<keyword evidence="2" id="KW-1185">Reference proteome</keyword>
<dbReference type="PANTHER" id="PTHR13812">
    <property type="entry name" value="KETIMINE REDUCTASE MU-CRYSTALLIN"/>
    <property type="match status" value="1"/>
</dbReference>
<dbReference type="InterPro" id="IPR023401">
    <property type="entry name" value="ODC_N"/>
</dbReference>
<dbReference type="Proteomes" id="UP000317093">
    <property type="component" value="Chromosome"/>
</dbReference>
<protein>
    <submittedName>
        <fullName evidence="1">Ornithine cyclodeaminase</fullName>
    </submittedName>
</protein>
<dbReference type="SUPFAM" id="SSF51735">
    <property type="entry name" value="NAD(P)-binding Rossmann-fold domains"/>
    <property type="match status" value="1"/>
</dbReference>
<proteinExistence type="predicted"/>
<organism evidence="1 2">
    <name type="scientific">Kolteria novifilia</name>
    <dbReference type="NCBI Taxonomy" id="2527975"/>
    <lineage>
        <taxon>Bacteria</taxon>
        <taxon>Pseudomonadati</taxon>
        <taxon>Planctomycetota</taxon>
        <taxon>Planctomycetia</taxon>
        <taxon>Kolteriales</taxon>
        <taxon>Kolteriaceae</taxon>
        <taxon>Kolteria</taxon>
    </lineage>
</organism>
<dbReference type="PANTHER" id="PTHR13812:SF19">
    <property type="entry name" value="KETIMINE REDUCTASE MU-CRYSTALLIN"/>
    <property type="match status" value="1"/>
</dbReference>
<dbReference type="RefSeq" id="WP_145263437.1">
    <property type="nucleotide sequence ID" value="NZ_CP036279.1"/>
</dbReference>
<evidence type="ECO:0000313" key="1">
    <source>
        <dbReference type="EMBL" id="QDU64901.1"/>
    </source>
</evidence>
<dbReference type="GO" id="GO:0005737">
    <property type="term" value="C:cytoplasm"/>
    <property type="evidence" value="ECO:0007669"/>
    <property type="project" value="TreeGrafter"/>
</dbReference>
<accession>A0A518BD42</accession>
<dbReference type="Gene3D" id="3.40.50.720">
    <property type="entry name" value="NAD(P)-binding Rossmann-like Domain"/>
    <property type="match status" value="1"/>
</dbReference>
<dbReference type="InterPro" id="IPR003462">
    <property type="entry name" value="ODC_Mu_crystall"/>
</dbReference>
<dbReference type="Gene3D" id="3.30.1780.10">
    <property type="entry name" value="ornithine cyclodeaminase, domain 1"/>
    <property type="match status" value="1"/>
</dbReference>
<evidence type="ECO:0000313" key="2">
    <source>
        <dbReference type="Proteomes" id="UP000317093"/>
    </source>
</evidence>
<dbReference type="OrthoDB" id="9792005at2"/>
<gene>
    <name evidence="1" type="ORF">Pan216_57950</name>
</gene>
<dbReference type="EMBL" id="CP036279">
    <property type="protein sequence ID" value="QDU64901.1"/>
    <property type="molecule type" value="Genomic_DNA"/>
</dbReference>
<dbReference type="PIRSF" id="PIRSF001439">
    <property type="entry name" value="CryM"/>
    <property type="match status" value="1"/>
</dbReference>